<sequence length="146" mass="16548">MALYPPTGFFFKVKIGDFEDVAFQEVTGLSMTLETVPIKEGGQNRFVYQLPVRTSSEKLILKRGLEVSSQLANWCKDALENFSFSPKDLEISLLDFAAQDKILVTWQVVRAYPTKWSVSGFNAANNELAIESIELQYQHFSKIFPS</sequence>
<evidence type="ECO:0000313" key="2">
    <source>
        <dbReference type="Proteomes" id="UP000632339"/>
    </source>
</evidence>
<dbReference type="PANTHER" id="PTHR38009:SF1">
    <property type="entry name" value="CONSERVED HYPOTHETICAL PHAGE TAIL PROTEIN"/>
    <property type="match status" value="1"/>
</dbReference>
<dbReference type="Pfam" id="PF06841">
    <property type="entry name" value="Phage_T4_gp19"/>
    <property type="match status" value="1"/>
</dbReference>
<dbReference type="RefSeq" id="WP_019945383.1">
    <property type="nucleotide sequence ID" value="NZ_BMLI01000004.1"/>
</dbReference>
<dbReference type="InterPro" id="IPR010667">
    <property type="entry name" value="Phage_T4_Gp19"/>
</dbReference>
<dbReference type="Proteomes" id="UP000632339">
    <property type="component" value="Unassembled WGS sequence"/>
</dbReference>
<dbReference type="PANTHER" id="PTHR38009">
    <property type="entry name" value="CONSERVED HYPOTHETICAL PHAGE TAIL PROTEIN"/>
    <property type="match status" value="1"/>
</dbReference>
<keyword evidence="2" id="KW-1185">Reference proteome</keyword>
<comment type="caution">
    <text evidence="1">The sequence shown here is derived from an EMBL/GenBank/DDBJ whole genome shotgun (WGS) entry which is preliminary data.</text>
</comment>
<accession>A0ABQ2IKI3</accession>
<dbReference type="EMBL" id="BMLI01000004">
    <property type="protein sequence ID" value="GGN13317.1"/>
    <property type="molecule type" value="Genomic_DNA"/>
</dbReference>
<dbReference type="NCBIfam" id="TIGR02241">
    <property type="entry name" value="conserved hypothetical phage tail region protein"/>
    <property type="match status" value="1"/>
</dbReference>
<proteinExistence type="predicted"/>
<evidence type="ECO:0008006" key="3">
    <source>
        <dbReference type="Google" id="ProtNLM"/>
    </source>
</evidence>
<gene>
    <name evidence="1" type="ORF">GCM10010967_56790</name>
</gene>
<evidence type="ECO:0000313" key="1">
    <source>
        <dbReference type="EMBL" id="GGN13317.1"/>
    </source>
</evidence>
<dbReference type="InterPro" id="IPR011747">
    <property type="entry name" value="CHP02241"/>
</dbReference>
<name>A0ABQ2IKI3_9BACT</name>
<reference evidence="2" key="1">
    <citation type="journal article" date="2019" name="Int. J. Syst. Evol. Microbiol.">
        <title>The Global Catalogue of Microorganisms (GCM) 10K type strain sequencing project: providing services to taxonomists for standard genome sequencing and annotation.</title>
        <authorList>
            <consortium name="The Broad Institute Genomics Platform"/>
            <consortium name="The Broad Institute Genome Sequencing Center for Infectious Disease"/>
            <person name="Wu L."/>
            <person name="Ma J."/>
        </authorList>
    </citation>
    <scope>NUCLEOTIDE SEQUENCE [LARGE SCALE GENOMIC DNA]</scope>
    <source>
        <strain evidence="2">CGMCC 1.6375</strain>
    </source>
</reference>
<protein>
    <recommendedName>
        <fullName evidence="3">Phage tail-like protein</fullName>
    </recommendedName>
</protein>
<organism evidence="1 2">
    <name type="scientific">Dyadobacter beijingensis</name>
    <dbReference type="NCBI Taxonomy" id="365489"/>
    <lineage>
        <taxon>Bacteria</taxon>
        <taxon>Pseudomonadati</taxon>
        <taxon>Bacteroidota</taxon>
        <taxon>Cytophagia</taxon>
        <taxon>Cytophagales</taxon>
        <taxon>Spirosomataceae</taxon>
        <taxon>Dyadobacter</taxon>
    </lineage>
</organism>